<reference evidence="5 6" key="1">
    <citation type="submission" date="2018-11" db="EMBL/GenBank/DDBJ databases">
        <authorList>
            <person name="Na S.W."/>
            <person name="Baik M."/>
        </authorList>
    </citation>
    <scope>NUCLEOTIDE SEQUENCE [LARGE SCALE GENOMIC DNA]</scope>
    <source>
        <strain evidence="5 6">E39</strain>
    </source>
</reference>
<dbReference type="InterPro" id="IPR018357">
    <property type="entry name" value="Hexapep_transf_CS"/>
</dbReference>
<evidence type="ECO:0000256" key="1">
    <source>
        <dbReference type="ARBA" id="ARBA00007274"/>
    </source>
</evidence>
<dbReference type="Gene3D" id="2.160.10.10">
    <property type="entry name" value="Hexapeptide repeat proteins"/>
    <property type="match status" value="1"/>
</dbReference>
<dbReference type="PROSITE" id="PS00101">
    <property type="entry name" value="HEXAPEP_TRANSFERASES"/>
    <property type="match status" value="1"/>
</dbReference>
<dbReference type="CDD" id="cd03349">
    <property type="entry name" value="LbH_XAT"/>
    <property type="match status" value="1"/>
</dbReference>
<dbReference type="InterPro" id="IPR011004">
    <property type="entry name" value="Trimer_LpxA-like_sf"/>
</dbReference>
<dbReference type="InterPro" id="IPR001451">
    <property type="entry name" value="Hexapep"/>
</dbReference>
<dbReference type="AlphaFoldDB" id="A0A5P8E9R4"/>
<keyword evidence="4" id="KW-0012">Acyltransferase</keyword>
<dbReference type="Pfam" id="PF00132">
    <property type="entry name" value="Hexapep"/>
    <property type="match status" value="1"/>
</dbReference>
<evidence type="ECO:0000313" key="5">
    <source>
        <dbReference type="EMBL" id="QFQ13729.1"/>
    </source>
</evidence>
<evidence type="ECO:0000256" key="4">
    <source>
        <dbReference type="ARBA" id="ARBA00023315"/>
    </source>
</evidence>
<evidence type="ECO:0000313" key="6">
    <source>
        <dbReference type="Proteomes" id="UP000249375"/>
    </source>
</evidence>
<accession>A0A5P8E9R4</accession>
<protein>
    <submittedName>
        <fullName evidence="5">Antibiotic acetyltransferase</fullName>
    </submittedName>
</protein>
<dbReference type="InterPro" id="IPR050179">
    <property type="entry name" value="Trans_hexapeptide_repeat"/>
</dbReference>
<comment type="similarity">
    <text evidence="1">Belongs to the transferase hexapeptide repeat family.</text>
</comment>
<proteinExistence type="inferred from homology"/>
<dbReference type="OrthoDB" id="9812571at2"/>
<organism evidence="5 6">
    <name type="scientific">Pseudoprevotella muciniphila</name>
    <dbReference type="NCBI Taxonomy" id="2133944"/>
    <lineage>
        <taxon>Bacteria</taxon>
        <taxon>Pseudomonadati</taxon>
        <taxon>Bacteroidota</taxon>
        <taxon>Bacteroidia</taxon>
        <taxon>Bacteroidales</taxon>
        <taxon>Prevotellaceae</taxon>
        <taxon>Pseudoprevotella</taxon>
    </lineage>
</organism>
<gene>
    <name evidence="5" type="ORF">C7Y71_005405</name>
</gene>
<dbReference type="PANTHER" id="PTHR43300:SF11">
    <property type="entry name" value="ACETYLTRANSFERASE RV3034C-RELATED"/>
    <property type="match status" value="1"/>
</dbReference>
<keyword evidence="6" id="KW-1185">Reference proteome</keyword>
<name>A0A5P8E9R4_9BACT</name>
<keyword evidence="3" id="KW-0677">Repeat</keyword>
<dbReference type="EMBL" id="CP033459">
    <property type="protein sequence ID" value="QFQ13729.1"/>
    <property type="molecule type" value="Genomic_DNA"/>
</dbReference>
<dbReference type="Proteomes" id="UP000249375">
    <property type="component" value="Chromosome"/>
</dbReference>
<dbReference type="GO" id="GO:0016746">
    <property type="term" value="F:acyltransferase activity"/>
    <property type="evidence" value="ECO:0007669"/>
    <property type="project" value="UniProtKB-KW"/>
</dbReference>
<dbReference type="KEGG" id="alq:C7Y71_005405"/>
<dbReference type="SUPFAM" id="SSF51161">
    <property type="entry name" value="Trimeric LpxA-like enzymes"/>
    <property type="match status" value="1"/>
</dbReference>
<evidence type="ECO:0000256" key="3">
    <source>
        <dbReference type="ARBA" id="ARBA00022737"/>
    </source>
</evidence>
<sequence>MHLVESLRYNFNKFLRRYKNSRIWAKYGDATRYHFSDDSQIVIGDYTYGVPTIYRYDKQVKLFIGKYCSIAKGVEILLGGCHHTDWCSTYPFYSKNTKFFSNAKGYKDCECNDTVIGNDVWIGKNALILGGVNIGNGVVIGAGSVVSKDIPPYAIAVGNPIKIIRYRFPKETIELLEQIKWWDWDVETINKELPNILNPNFSDYLKNYLK</sequence>
<evidence type="ECO:0000256" key="2">
    <source>
        <dbReference type="ARBA" id="ARBA00022679"/>
    </source>
</evidence>
<dbReference type="PANTHER" id="PTHR43300">
    <property type="entry name" value="ACETYLTRANSFERASE"/>
    <property type="match status" value="1"/>
</dbReference>
<keyword evidence="2 5" id="KW-0808">Transferase</keyword>